<sequence length="289" mass="31592">MAPPPEASDPAYVTGAATLRSAKHTARYSKARKDDPGPVAPRGALPAEVMETCVISYDRSVHDLAPAVARLLKRAGPAVGSWPDPDRCGDLEDFVVPAQSLRDSKAGSCDEAQAHLADVVAADESRGGLLQSFDAFVCERVLPELKRRLAACGALANEHEPVRFWYQRPPTLRLQPGPSTRFVRAHADADYGHQHGELNFWMPLTCQSRTKTTIWLESEAGAGDYSPLDIAVGQVALFHGTSRRHHVPRNPTSSTRVSIDFRVGVEGYFDPGWSMKGTRADHSRMQVML</sequence>
<dbReference type="Proteomes" id="UP000002009">
    <property type="component" value="Chromosome 16"/>
</dbReference>
<reference evidence="2 3" key="1">
    <citation type="journal article" date="2009" name="Science">
        <title>Green evolution and dynamic adaptations revealed by genomes of the marine picoeukaryotes Micromonas.</title>
        <authorList>
            <person name="Worden A.Z."/>
            <person name="Lee J.H."/>
            <person name="Mock T."/>
            <person name="Rouze P."/>
            <person name="Simmons M.P."/>
            <person name="Aerts A.L."/>
            <person name="Allen A.E."/>
            <person name="Cuvelier M.L."/>
            <person name="Derelle E."/>
            <person name="Everett M.V."/>
            <person name="Foulon E."/>
            <person name="Grimwood J."/>
            <person name="Gundlach H."/>
            <person name="Henrissat B."/>
            <person name="Napoli C."/>
            <person name="McDonald S.M."/>
            <person name="Parker M.S."/>
            <person name="Rombauts S."/>
            <person name="Salamov A."/>
            <person name="Von Dassow P."/>
            <person name="Badger J.H."/>
            <person name="Coutinho P.M."/>
            <person name="Demir E."/>
            <person name="Dubchak I."/>
            <person name="Gentemann C."/>
            <person name="Eikrem W."/>
            <person name="Gready J.E."/>
            <person name="John U."/>
            <person name="Lanier W."/>
            <person name="Lindquist E.A."/>
            <person name="Lucas S."/>
            <person name="Mayer K.F."/>
            <person name="Moreau H."/>
            <person name="Not F."/>
            <person name="Otillar R."/>
            <person name="Panaud O."/>
            <person name="Pangilinan J."/>
            <person name="Paulsen I."/>
            <person name="Piegu B."/>
            <person name="Poliakov A."/>
            <person name="Robbens S."/>
            <person name="Schmutz J."/>
            <person name="Toulza E."/>
            <person name="Wyss T."/>
            <person name="Zelensky A."/>
            <person name="Zhou K."/>
            <person name="Armbrust E.V."/>
            <person name="Bhattacharya D."/>
            <person name="Goodenough U.W."/>
            <person name="Van de Peer Y."/>
            <person name="Grigoriev I.V."/>
        </authorList>
    </citation>
    <scope>NUCLEOTIDE SEQUENCE [LARGE SCALE GENOMIC DNA]</scope>
    <source>
        <strain evidence="3">RCC299 / NOUM17</strain>
    </source>
</reference>
<feature type="region of interest" description="Disordered" evidence="1">
    <location>
        <begin position="23"/>
        <end position="43"/>
    </location>
</feature>
<evidence type="ECO:0008006" key="4">
    <source>
        <dbReference type="Google" id="ProtNLM"/>
    </source>
</evidence>
<dbReference type="RefSeq" id="XP_002506725.1">
    <property type="nucleotide sequence ID" value="XM_002506679.1"/>
</dbReference>
<dbReference type="AlphaFoldDB" id="C1EJ63"/>
<name>C1EJ63_MICCC</name>
<dbReference type="GeneID" id="8249805"/>
<keyword evidence="3" id="KW-1185">Reference proteome</keyword>
<protein>
    <recommendedName>
        <fullName evidence="4">Fe2OG dioxygenase domain-containing protein</fullName>
    </recommendedName>
</protein>
<organism evidence="2 3">
    <name type="scientific">Micromonas commoda (strain RCC299 / NOUM17 / CCMP2709)</name>
    <name type="common">Picoplanktonic green alga</name>
    <dbReference type="NCBI Taxonomy" id="296587"/>
    <lineage>
        <taxon>Eukaryota</taxon>
        <taxon>Viridiplantae</taxon>
        <taxon>Chlorophyta</taxon>
        <taxon>Mamiellophyceae</taxon>
        <taxon>Mamiellales</taxon>
        <taxon>Mamiellaceae</taxon>
        <taxon>Micromonas</taxon>
    </lineage>
</organism>
<dbReference type="KEGG" id="mis:MICPUN_64821"/>
<dbReference type="EMBL" id="CP001334">
    <property type="protein sequence ID" value="ACO67983.1"/>
    <property type="molecule type" value="Genomic_DNA"/>
</dbReference>
<dbReference type="InParanoid" id="C1EJ63"/>
<dbReference type="OMA" id="PANESAC"/>
<evidence type="ECO:0000313" key="3">
    <source>
        <dbReference type="Proteomes" id="UP000002009"/>
    </source>
</evidence>
<gene>
    <name evidence="2" type="ORF">MICPUN_64821</name>
</gene>
<proteinExistence type="predicted"/>
<evidence type="ECO:0000313" key="2">
    <source>
        <dbReference type="EMBL" id="ACO67983.1"/>
    </source>
</evidence>
<dbReference type="OrthoDB" id="10260017at2759"/>
<dbReference type="eggNOG" id="ENOG502SSGY">
    <property type="taxonomic scope" value="Eukaryota"/>
</dbReference>
<accession>C1EJ63</accession>
<evidence type="ECO:0000256" key="1">
    <source>
        <dbReference type="SAM" id="MobiDB-lite"/>
    </source>
</evidence>